<name>A0AAP0J6J3_9MAGN</name>
<keyword evidence="2" id="KW-1185">Reference proteome</keyword>
<protein>
    <submittedName>
        <fullName evidence="1">Uncharacterized protein</fullName>
    </submittedName>
</protein>
<reference evidence="1 2" key="1">
    <citation type="submission" date="2024-01" db="EMBL/GenBank/DDBJ databases">
        <title>Genome assemblies of Stephania.</title>
        <authorList>
            <person name="Yang L."/>
        </authorList>
    </citation>
    <scope>NUCLEOTIDE SEQUENCE [LARGE SCALE GENOMIC DNA]</scope>
    <source>
        <strain evidence="1">YNDBR</strain>
        <tissue evidence="1">Leaf</tissue>
    </source>
</reference>
<comment type="caution">
    <text evidence="1">The sequence shown here is derived from an EMBL/GenBank/DDBJ whole genome shotgun (WGS) entry which is preliminary data.</text>
</comment>
<evidence type="ECO:0000313" key="1">
    <source>
        <dbReference type="EMBL" id="KAK9127308.1"/>
    </source>
</evidence>
<dbReference type="EMBL" id="JBBNAF010000007">
    <property type="protein sequence ID" value="KAK9127308.1"/>
    <property type="molecule type" value="Genomic_DNA"/>
</dbReference>
<dbReference type="Proteomes" id="UP001420932">
    <property type="component" value="Unassembled WGS sequence"/>
</dbReference>
<gene>
    <name evidence="1" type="ORF">Syun_016105</name>
</gene>
<proteinExistence type="predicted"/>
<sequence>MVDWLLIYLEMFELEHIFRFECFFFFGHKIVLAKCSNYKITNLQGIQSVHNTELQEI</sequence>
<accession>A0AAP0J6J3</accession>
<evidence type="ECO:0000313" key="2">
    <source>
        <dbReference type="Proteomes" id="UP001420932"/>
    </source>
</evidence>
<dbReference type="AlphaFoldDB" id="A0AAP0J6J3"/>
<organism evidence="1 2">
    <name type="scientific">Stephania yunnanensis</name>
    <dbReference type="NCBI Taxonomy" id="152371"/>
    <lineage>
        <taxon>Eukaryota</taxon>
        <taxon>Viridiplantae</taxon>
        <taxon>Streptophyta</taxon>
        <taxon>Embryophyta</taxon>
        <taxon>Tracheophyta</taxon>
        <taxon>Spermatophyta</taxon>
        <taxon>Magnoliopsida</taxon>
        <taxon>Ranunculales</taxon>
        <taxon>Menispermaceae</taxon>
        <taxon>Menispermoideae</taxon>
        <taxon>Cissampelideae</taxon>
        <taxon>Stephania</taxon>
    </lineage>
</organism>